<evidence type="ECO:0000313" key="3">
    <source>
        <dbReference type="Proteomes" id="UP000526083"/>
    </source>
</evidence>
<organism evidence="2 3">
    <name type="scientific">Microbacterium halimionae</name>
    <dbReference type="NCBI Taxonomy" id="1526413"/>
    <lineage>
        <taxon>Bacteria</taxon>
        <taxon>Bacillati</taxon>
        <taxon>Actinomycetota</taxon>
        <taxon>Actinomycetes</taxon>
        <taxon>Micrococcales</taxon>
        <taxon>Microbacteriaceae</taxon>
        <taxon>Microbacterium</taxon>
    </lineage>
</organism>
<keyword evidence="1" id="KW-0472">Membrane</keyword>
<dbReference type="EMBL" id="JACGWY010000002">
    <property type="protein sequence ID" value="MBA8816686.1"/>
    <property type="molecule type" value="Genomic_DNA"/>
</dbReference>
<feature type="transmembrane region" description="Helical" evidence="1">
    <location>
        <begin position="34"/>
        <end position="55"/>
    </location>
</feature>
<keyword evidence="1" id="KW-0812">Transmembrane</keyword>
<feature type="transmembrane region" description="Helical" evidence="1">
    <location>
        <begin position="121"/>
        <end position="137"/>
    </location>
</feature>
<feature type="transmembrane region" description="Helical" evidence="1">
    <location>
        <begin position="99"/>
        <end position="116"/>
    </location>
</feature>
<dbReference type="RefSeq" id="WP_167046912.1">
    <property type="nucleotide sequence ID" value="NZ_JAAOZB010000001.1"/>
</dbReference>
<evidence type="ECO:0000313" key="2">
    <source>
        <dbReference type="EMBL" id="MBA8816686.1"/>
    </source>
</evidence>
<keyword evidence="1" id="KW-1133">Transmembrane helix</keyword>
<keyword evidence="3" id="KW-1185">Reference proteome</keyword>
<gene>
    <name evidence="2" type="ORF">FHX48_001759</name>
</gene>
<feature type="transmembrane region" description="Helical" evidence="1">
    <location>
        <begin position="7"/>
        <end position="28"/>
    </location>
</feature>
<protein>
    <submittedName>
        <fullName evidence="2">Uncharacterized protein</fullName>
    </submittedName>
</protein>
<feature type="transmembrane region" description="Helical" evidence="1">
    <location>
        <begin position="67"/>
        <end position="87"/>
    </location>
</feature>
<evidence type="ECO:0000256" key="1">
    <source>
        <dbReference type="SAM" id="Phobius"/>
    </source>
</evidence>
<accession>A0A7W3PM45</accession>
<name>A0A7W3PM45_9MICO</name>
<sequence>MVSVRTILTVIGVAFTAYLAARGLWWTGDVTSPALIIAAILLYAATTWLWIFWGARTERQSSVAPGVPIWAGVLALAVALAVPNALMVATPPSAHYEPYVTWAIGGIGALMTIIMVRGRWIFAWTGMVLMGGSYMVWLGALEALVYGLIGSIVWVAVAQLALIFLMRASRDAQKLAELQQAASAWQAAHAGRAQERRMHVRRALAEAGPILSRTIVTGAELTAEERAAASLAEWRLRDELRAARLLDNGVRDAVDDLRRRGVNVMLFDEGGLDGLSDPALRAIRSELAEILRGATSPRLYVRTSPDEKVAVTVVGRAPAPAGTGDEDAVELWREIGHFLE</sequence>
<dbReference type="AlphaFoldDB" id="A0A7W3PM45"/>
<feature type="transmembrane region" description="Helical" evidence="1">
    <location>
        <begin position="143"/>
        <end position="165"/>
    </location>
</feature>
<proteinExistence type="predicted"/>
<comment type="caution">
    <text evidence="2">The sequence shown here is derived from an EMBL/GenBank/DDBJ whole genome shotgun (WGS) entry which is preliminary data.</text>
</comment>
<dbReference type="Proteomes" id="UP000526083">
    <property type="component" value="Unassembled WGS sequence"/>
</dbReference>
<reference evidence="2 3" key="1">
    <citation type="submission" date="2020-07" db="EMBL/GenBank/DDBJ databases">
        <title>Sequencing the genomes of 1000 actinobacteria strains.</title>
        <authorList>
            <person name="Klenk H.-P."/>
        </authorList>
    </citation>
    <scope>NUCLEOTIDE SEQUENCE [LARGE SCALE GENOMIC DNA]</scope>
    <source>
        <strain evidence="2 3">DSM 27576</strain>
    </source>
</reference>